<accession>A0AAU9NAS5</accession>
<dbReference type="Proteomes" id="UP001157418">
    <property type="component" value="Unassembled WGS sequence"/>
</dbReference>
<dbReference type="AlphaFoldDB" id="A0AAU9NAS5"/>
<protein>
    <submittedName>
        <fullName evidence="2">Uncharacterized protein</fullName>
    </submittedName>
</protein>
<sequence>MNQQPQLQHRSSPKIAIVITKNYRHLTHKKKTPLEKHRPDFAASRRLFQRVNQPEPKHYPSLPVLMTLIRQLRPRRLGPSTTGPQHLRPLFSNLKLPSGV</sequence>
<feature type="region of interest" description="Disordered" evidence="1">
    <location>
        <begin position="75"/>
        <end position="100"/>
    </location>
</feature>
<reference evidence="2 3" key="1">
    <citation type="submission" date="2022-01" db="EMBL/GenBank/DDBJ databases">
        <authorList>
            <person name="Xiong W."/>
            <person name="Schranz E."/>
        </authorList>
    </citation>
    <scope>NUCLEOTIDE SEQUENCE [LARGE SCALE GENOMIC DNA]</scope>
</reference>
<name>A0AAU9NAS5_9ASTR</name>
<evidence type="ECO:0000313" key="2">
    <source>
        <dbReference type="EMBL" id="CAH1435241.1"/>
    </source>
</evidence>
<evidence type="ECO:0000256" key="1">
    <source>
        <dbReference type="SAM" id="MobiDB-lite"/>
    </source>
</evidence>
<dbReference type="EMBL" id="CAKMRJ010004445">
    <property type="protein sequence ID" value="CAH1435241.1"/>
    <property type="molecule type" value="Genomic_DNA"/>
</dbReference>
<gene>
    <name evidence="2" type="ORF">LVIROSA_LOCUS21699</name>
</gene>
<evidence type="ECO:0000313" key="3">
    <source>
        <dbReference type="Proteomes" id="UP001157418"/>
    </source>
</evidence>
<comment type="caution">
    <text evidence="2">The sequence shown here is derived from an EMBL/GenBank/DDBJ whole genome shotgun (WGS) entry which is preliminary data.</text>
</comment>
<keyword evidence="3" id="KW-1185">Reference proteome</keyword>
<organism evidence="2 3">
    <name type="scientific">Lactuca virosa</name>
    <dbReference type="NCBI Taxonomy" id="75947"/>
    <lineage>
        <taxon>Eukaryota</taxon>
        <taxon>Viridiplantae</taxon>
        <taxon>Streptophyta</taxon>
        <taxon>Embryophyta</taxon>
        <taxon>Tracheophyta</taxon>
        <taxon>Spermatophyta</taxon>
        <taxon>Magnoliopsida</taxon>
        <taxon>eudicotyledons</taxon>
        <taxon>Gunneridae</taxon>
        <taxon>Pentapetalae</taxon>
        <taxon>asterids</taxon>
        <taxon>campanulids</taxon>
        <taxon>Asterales</taxon>
        <taxon>Asteraceae</taxon>
        <taxon>Cichorioideae</taxon>
        <taxon>Cichorieae</taxon>
        <taxon>Lactucinae</taxon>
        <taxon>Lactuca</taxon>
    </lineage>
</organism>
<proteinExistence type="predicted"/>